<gene>
    <name evidence="7" type="ORF">A1O9_12167</name>
</gene>
<evidence type="ECO:0000259" key="6">
    <source>
        <dbReference type="Pfam" id="PF06441"/>
    </source>
</evidence>
<dbReference type="HOGENOM" id="CLU_019414_0_2_1"/>
<evidence type="ECO:0000256" key="2">
    <source>
        <dbReference type="ARBA" id="ARBA00022797"/>
    </source>
</evidence>
<comment type="similarity">
    <text evidence="1">Belongs to the peptidase S33 family.</text>
</comment>
<evidence type="ECO:0000313" key="7">
    <source>
        <dbReference type="EMBL" id="KEF51830.1"/>
    </source>
</evidence>
<dbReference type="InterPro" id="IPR000639">
    <property type="entry name" value="Epox_hydrolase-like"/>
</dbReference>
<feature type="active site" description="Proton acceptor" evidence="4">
    <location>
        <position position="406"/>
    </location>
</feature>
<dbReference type="Proteomes" id="UP000027920">
    <property type="component" value="Unassembled WGS sequence"/>
</dbReference>
<comment type="caution">
    <text evidence="7">The sequence shown here is derived from an EMBL/GenBank/DDBJ whole genome shotgun (WGS) entry which is preliminary data.</text>
</comment>
<dbReference type="GeneID" id="25287062"/>
<keyword evidence="3" id="KW-0378">Hydrolase</keyword>
<protein>
    <recommendedName>
        <fullName evidence="6">Epoxide hydrolase N-terminal domain-containing protein</fullName>
    </recommendedName>
</protein>
<feature type="signal peptide" evidence="5">
    <location>
        <begin position="1"/>
        <end position="24"/>
    </location>
</feature>
<dbReference type="PRINTS" id="PR00412">
    <property type="entry name" value="EPOXHYDRLASE"/>
</dbReference>
<feature type="active site" description="Nucleophile" evidence="4">
    <location>
        <position position="222"/>
    </location>
</feature>
<evidence type="ECO:0000256" key="4">
    <source>
        <dbReference type="PIRSR" id="PIRSR001112-1"/>
    </source>
</evidence>
<evidence type="ECO:0000256" key="3">
    <source>
        <dbReference type="ARBA" id="ARBA00022801"/>
    </source>
</evidence>
<accession>A0A072P8F1</accession>
<keyword evidence="8" id="KW-1185">Reference proteome</keyword>
<keyword evidence="2" id="KW-0058">Aromatic hydrocarbons catabolism</keyword>
<dbReference type="SUPFAM" id="SSF53474">
    <property type="entry name" value="alpha/beta-Hydrolases"/>
    <property type="match status" value="1"/>
</dbReference>
<name>A0A072P8F1_9EURO</name>
<dbReference type="EMBL" id="AMGV01000021">
    <property type="protein sequence ID" value="KEF51830.1"/>
    <property type="molecule type" value="Genomic_DNA"/>
</dbReference>
<feature type="chain" id="PRO_5001681388" description="Epoxide hydrolase N-terminal domain-containing protein" evidence="5">
    <location>
        <begin position="25"/>
        <end position="438"/>
    </location>
</feature>
<dbReference type="PANTHER" id="PTHR21661">
    <property type="entry name" value="EPOXIDE HYDROLASE 1-RELATED"/>
    <property type="match status" value="1"/>
</dbReference>
<evidence type="ECO:0000256" key="5">
    <source>
        <dbReference type="SAM" id="SignalP"/>
    </source>
</evidence>
<dbReference type="VEuPathDB" id="FungiDB:A1O9_12167"/>
<dbReference type="OrthoDB" id="4264868at2759"/>
<dbReference type="STRING" id="1182545.A0A072P8F1"/>
<dbReference type="Gene3D" id="3.40.50.1820">
    <property type="entry name" value="alpha/beta hydrolase"/>
    <property type="match status" value="1"/>
</dbReference>
<dbReference type="GO" id="GO:0097176">
    <property type="term" value="P:epoxide metabolic process"/>
    <property type="evidence" value="ECO:0007669"/>
    <property type="project" value="TreeGrafter"/>
</dbReference>
<keyword evidence="5" id="KW-0732">Signal</keyword>
<feature type="active site" description="Proton donor" evidence="4">
    <location>
        <position position="348"/>
    </location>
</feature>
<dbReference type="RefSeq" id="XP_013254420.1">
    <property type="nucleotide sequence ID" value="XM_013398966.1"/>
</dbReference>
<dbReference type="GO" id="GO:0004301">
    <property type="term" value="F:epoxide hydrolase activity"/>
    <property type="evidence" value="ECO:0007669"/>
    <property type="project" value="TreeGrafter"/>
</dbReference>
<dbReference type="AlphaFoldDB" id="A0A072P8F1"/>
<dbReference type="Pfam" id="PF06441">
    <property type="entry name" value="EHN"/>
    <property type="match status" value="1"/>
</dbReference>
<proteinExistence type="inferred from homology"/>
<reference evidence="7 8" key="1">
    <citation type="submission" date="2013-03" db="EMBL/GenBank/DDBJ databases">
        <title>The Genome Sequence of Exophiala aquamarina CBS 119918.</title>
        <authorList>
            <consortium name="The Broad Institute Genomics Platform"/>
            <person name="Cuomo C."/>
            <person name="de Hoog S."/>
            <person name="Gorbushina A."/>
            <person name="Walker B."/>
            <person name="Young S.K."/>
            <person name="Zeng Q."/>
            <person name="Gargeya S."/>
            <person name="Fitzgerald M."/>
            <person name="Haas B."/>
            <person name="Abouelleil A."/>
            <person name="Allen A.W."/>
            <person name="Alvarado L."/>
            <person name="Arachchi H.M."/>
            <person name="Berlin A.M."/>
            <person name="Chapman S.B."/>
            <person name="Gainer-Dewar J."/>
            <person name="Goldberg J."/>
            <person name="Griggs A."/>
            <person name="Gujja S."/>
            <person name="Hansen M."/>
            <person name="Howarth C."/>
            <person name="Imamovic A."/>
            <person name="Ireland A."/>
            <person name="Larimer J."/>
            <person name="McCowan C."/>
            <person name="Murphy C."/>
            <person name="Pearson M."/>
            <person name="Poon T.W."/>
            <person name="Priest M."/>
            <person name="Roberts A."/>
            <person name="Saif S."/>
            <person name="Shea T."/>
            <person name="Sisk P."/>
            <person name="Sykes S."/>
            <person name="Wortman J."/>
            <person name="Nusbaum C."/>
            <person name="Birren B."/>
        </authorList>
    </citation>
    <scope>NUCLEOTIDE SEQUENCE [LARGE SCALE GENOMIC DNA]</scope>
    <source>
        <strain evidence="7 8">CBS 119918</strain>
    </source>
</reference>
<dbReference type="PANTHER" id="PTHR21661:SF35">
    <property type="entry name" value="EPOXIDE HYDROLASE"/>
    <property type="match status" value="1"/>
</dbReference>
<dbReference type="InterPro" id="IPR010497">
    <property type="entry name" value="Epoxide_hydro_N"/>
</dbReference>
<dbReference type="InterPro" id="IPR016292">
    <property type="entry name" value="Epoxide_hydrolase"/>
</dbReference>
<dbReference type="PIRSF" id="PIRSF001112">
    <property type="entry name" value="Epoxide_hydrolase"/>
    <property type="match status" value="1"/>
</dbReference>
<evidence type="ECO:0000256" key="1">
    <source>
        <dbReference type="ARBA" id="ARBA00010088"/>
    </source>
</evidence>
<sequence length="438" mass="48198">MGFTTTPLWCLSAWATIAAAGSDGQYGPLNFKAVFGQSPAPLIIDVNPTFIEQTRLKASLTRPAIDIEIPPFTEGVPSNNISAITDFWANSYDWPAVQSDLNHHYRHFTTTIPPLNDSHATFPDPVPLHFVHHISSRSDAIPLLFIHGWPGSFLEVGNILADLVEPSNRSDPAFHVVAPSIPGFGFSPAPTKPGFGLIEAGAAFHQLMLQLGYERFVIQGGDFGSHTARYMGAAYPDSVVSILCNLYGVIANDTDRARKAANETTAEENSYIDFLDATMPFALAFWDLEAVVPLQLGILLTDSPVGNLAWPYMGMRGYAPGYEWSFEDLITWAMMLYIQGPYGSVRIYHELKREGTLDFRYPYVPVPTGVLQYFPDAAYGAPRDWCERTANVTSFVRKDPGVLGGHFPAHVNPKELVSDIRAFWASPEGGWLVGAIEQ</sequence>
<evidence type="ECO:0000313" key="8">
    <source>
        <dbReference type="Proteomes" id="UP000027920"/>
    </source>
</evidence>
<dbReference type="InterPro" id="IPR029058">
    <property type="entry name" value="AB_hydrolase_fold"/>
</dbReference>
<organism evidence="7 8">
    <name type="scientific">Exophiala aquamarina CBS 119918</name>
    <dbReference type="NCBI Taxonomy" id="1182545"/>
    <lineage>
        <taxon>Eukaryota</taxon>
        <taxon>Fungi</taxon>
        <taxon>Dikarya</taxon>
        <taxon>Ascomycota</taxon>
        <taxon>Pezizomycotina</taxon>
        <taxon>Eurotiomycetes</taxon>
        <taxon>Chaetothyriomycetidae</taxon>
        <taxon>Chaetothyriales</taxon>
        <taxon>Herpotrichiellaceae</taxon>
        <taxon>Exophiala</taxon>
    </lineage>
</organism>
<feature type="domain" description="Epoxide hydrolase N-terminal" evidence="6">
    <location>
        <begin position="41"/>
        <end position="156"/>
    </location>
</feature>